<dbReference type="Proteomes" id="UP000193484">
    <property type="component" value="Unassembled WGS sequence"/>
</dbReference>
<reference evidence="1 2" key="1">
    <citation type="submission" date="2016-01" db="EMBL/GenBank/DDBJ databases">
        <title>The new phylogeny of the genus Mycobacterium.</title>
        <authorList>
            <person name="Tarcisio F."/>
            <person name="Conor M."/>
            <person name="Antonella G."/>
            <person name="Elisabetta G."/>
            <person name="Giulia F.S."/>
            <person name="Sara T."/>
            <person name="Anna F."/>
            <person name="Clotilde B."/>
            <person name="Roberto B."/>
            <person name="Veronica D.S."/>
            <person name="Fabio R."/>
            <person name="Monica P."/>
            <person name="Olivier J."/>
            <person name="Enrico T."/>
            <person name="Nicola S."/>
        </authorList>
    </citation>
    <scope>NUCLEOTIDE SEQUENCE [LARGE SCALE GENOMIC DNA]</scope>
    <source>
        <strain evidence="1 2">DSM 44179</strain>
    </source>
</reference>
<accession>A0A1X1RLM3</accession>
<dbReference type="RefSeq" id="WP_085092582.1">
    <property type="nucleotide sequence ID" value="NZ_AP022603.1"/>
</dbReference>
<gene>
    <name evidence="1" type="ORF">AWC04_01720</name>
</gene>
<evidence type="ECO:0000313" key="1">
    <source>
        <dbReference type="EMBL" id="ORV09171.1"/>
    </source>
</evidence>
<dbReference type="Gene3D" id="2.40.50.140">
    <property type="entry name" value="Nucleic acid-binding proteins"/>
    <property type="match status" value="1"/>
</dbReference>
<dbReference type="EMBL" id="LQOJ01000010">
    <property type="protein sequence ID" value="ORV09171.1"/>
    <property type="molecule type" value="Genomic_DNA"/>
</dbReference>
<keyword evidence="2" id="KW-1185">Reference proteome</keyword>
<protein>
    <submittedName>
        <fullName evidence="1">Uncharacterized protein</fullName>
    </submittedName>
</protein>
<name>A0A1X1RLM3_MYCFA</name>
<evidence type="ECO:0000313" key="2">
    <source>
        <dbReference type="Proteomes" id="UP000193484"/>
    </source>
</evidence>
<dbReference type="STRING" id="1793.AWC04_01720"/>
<comment type="caution">
    <text evidence="1">The sequence shown here is derived from an EMBL/GenBank/DDBJ whole genome shotgun (WGS) entry which is preliminary data.</text>
</comment>
<organism evidence="1 2">
    <name type="scientific">Mycolicibacterium fallax</name>
    <name type="common">Mycobacterium fallax</name>
    <dbReference type="NCBI Taxonomy" id="1793"/>
    <lineage>
        <taxon>Bacteria</taxon>
        <taxon>Bacillati</taxon>
        <taxon>Actinomycetota</taxon>
        <taxon>Actinomycetes</taxon>
        <taxon>Mycobacteriales</taxon>
        <taxon>Mycobacteriaceae</taxon>
        <taxon>Mycolicibacterium</taxon>
    </lineage>
</organism>
<dbReference type="OrthoDB" id="4471047at2"/>
<proteinExistence type="predicted"/>
<sequence>MTAAYVAMFAVGAIAVLTALLLTDFDLGAHHDGLPFLSLTGLSAGLIGAGTGGLISSWAGLPAVGAGAVALGCGVTLMAAFQYLLLPYLRRQEGNSHRGRADYIGRLGTVTLEVAPGGWGEVTFLDADGNRVHARAVTAEPAPLAKSTRIYIADVDADVVHVVAVPES</sequence>
<dbReference type="InterPro" id="IPR012340">
    <property type="entry name" value="NA-bd_OB-fold"/>
</dbReference>
<dbReference type="AlphaFoldDB" id="A0A1X1RLM3"/>